<comment type="caution">
    <text evidence="1">The sequence shown here is derived from an EMBL/GenBank/DDBJ whole genome shotgun (WGS) entry which is preliminary data.</text>
</comment>
<protein>
    <submittedName>
        <fullName evidence="1">Uncharacterized protein</fullName>
    </submittedName>
</protein>
<organism evidence="1 2">
    <name type="scientific">Actinomadura rugatobispora</name>
    <dbReference type="NCBI Taxonomy" id="1994"/>
    <lineage>
        <taxon>Bacteria</taxon>
        <taxon>Bacillati</taxon>
        <taxon>Actinomycetota</taxon>
        <taxon>Actinomycetes</taxon>
        <taxon>Streptosporangiales</taxon>
        <taxon>Thermomonosporaceae</taxon>
        <taxon>Actinomadura</taxon>
    </lineage>
</organism>
<sequence length="358" mass="40207">MPHTYRALASELVRLRALTSERAEAGLAKVAEWGDLDEEAELPDLFEALREFGLTIHVPDKVNTLLDGYTWLIEEAVACAGGSMIIDDIELFEDEDDEDEDDLLHFRRDGHSIWWSLEHQSARYLDLMTVWENLHDLAPGGSDPRGYFQIMEEGQGSVGYYLLITPEQARALRDGLGLPLDEHGIFGPPGNPPTAEPGTLDYYMQDDRRYMDDESCAFLDAWLADMDAELDRWRARHLPADFPFDFTPASLSALKALLLAGPDLPDDFADGAVRYIGETAVRTWPCRWAYRHSRGDNPYTGVPLIRSNTPGDLMSVVVPRDIIEALLSGRDPGRLNEDLEEIPDAVSRYERAVSLKNG</sequence>
<reference evidence="2" key="1">
    <citation type="journal article" date="2019" name="Int. J. Syst. Evol. Microbiol.">
        <title>The Global Catalogue of Microorganisms (GCM) 10K type strain sequencing project: providing services to taxonomists for standard genome sequencing and annotation.</title>
        <authorList>
            <consortium name="The Broad Institute Genomics Platform"/>
            <consortium name="The Broad Institute Genome Sequencing Center for Infectious Disease"/>
            <person name="Wu L."/>
            <person name="Ma J."/>
        </authorList>
    </citation>
    <scope>NUCLEOTIDE SEQUENCE [LARGE SCALE GENOMIC DNA]</scope>
    <source>
        <strain evidence="2">KCTC 42087</strain>
    </source>
</reference>
<name>A0ABW1A2E8_9ACTN</name>
<dbReference type="Proteomes" id="UP001596074">
    <property type="component" value="Unassembled WGS sequence"/>
</dbReference>
<evidence type="ECO:0000313" key="1">
    <source>
        <dbReference type="EMBL" id="MFC5747290.1"/>
    </source>
</evidence>
<gene>
    <name evidence="1" type="ORF">ACFPZN_16810</name>
</gene>
<proteinExistence type="predicted"/>
<keyword evidence="2" id="KW-1185">Reference proteome</keyword>
<evidence type="ECO:0000313" key="2">
    <source>
        <dbReference type="Proteomes" id="UP001596074"/>
    </source>
</evidence>
<accession>A0ABW1A2E8</accession>
<dbReference type="EMBL" id="JBHSON010000021">
    <property type="protein sequence ID" value="MFC5747290.1"/>
    <property type="molecule type" value="Genomic_DNA"/>
</dbReference>
<dbReference type="RefSeq" id="WP_378282909.1">
    <property type="nucleotide sequence ID" value="NZ_JBHSON010000021.1"/>
</dbReference>